<reference evidence="2 3" key="1">
    <citation type="submission" date="2024-01" db="EMBL/GenBank/DDBJ databases">
        <title>Whole genome of Chryseobacterium arthrosphaerae NNCa 2741.</title>
        <authorList>
            <person name="Boriskina E.V."/>
            <person name="Gordinskaya N.A."/>
            <person name="Kropotov V.S."/>
            <person name="Alekseeva A.E."/>
            <person name="Makhova M.A."/>
            <person name="Kryazhev D.V."/>
            <person name="Shkurkina I.S."/>
        </authorList>
    </citation>
    <scope>NUCLEOTIDE SEQUENCE [LARGE SCALE GENOMIC DNA]</scope>
    <source>
        <strain evidence="2 3">NNCa 2741</strain>
    </source>
</reference>
<organism evidence="2 3">
    <name type="scientific">Chryseobacterium arthrosphaerae</name>
    <dbReference type="NCBI Taxonomy" id="651561"/>
    <lineage>
        <taxon>Bacteria</taxon>
        <taxon>Pseudomonadati</taxon>
        <taxon>Bacteroidota</taxon>
        <taxon>Flavobacteriia</taxon>
        <taxon>Flavobacteriales</taxon>
        <taxon>Weeksellaceae</taxon>
        <taxon>Chryseobacterium group</taxon>
        <taxon>Chryseobacterium</taxon>
    </lineage>
</organism>
<keyword evidence="3" id="KW-1185">Reference proteome</keyword>
<accession>A0ABU7QTV8</accession>
<comment type="caution">
    <text evidence="2">The sequence shown here is derived from an EMBL/GenBank/DDBJ whole genome shotgun (WGS) entry which is preliminary data.</text>
</comment>
<keyword evidence="1" id="KW-0732">Signal</keyword>
<dbReference type="EMBL" id="JAZGJU010000002">
    <property type="protein sequence ID" value="MEE6125965.1"/>
    <property type="molecule type" value="Genomic_DNA"/>
</dbReference>
<gene>
    <name evidence="2" type="ORF">V2E39_01040</name>
</gene>
<evidence type="ECO:0000313" key="2">
    <source>
        <dbReference type="EMBL" id="MEE6125965.1"/>
    </source>
</evidence>
<feature type="chain" id="PRO_5045293817" evidence="1">
    <location>
        <begin position="23"/>
        <end position="368"/>
    </location>
</feature>
<name>A0ABU7QTV8_9FLAO</name>
<sequence length="368" mass="41884">MKTKNLFTVILLLVAMPGWGQAQITVIPKNSSINVIKENDLTLAIPIEYTVIKATDDKTNTLNKITYDVDTNNSEVEKWWVRNTEEVIDLRTNSEKSIKTYLFIEKDVKISYNSIIFLKIKSGTASIGQIQITIQPDDKILTLDEYMKKDKEQNKRNNQLDYVTKVESNNNILTVSGYKNNEFTSRKIKLNDNQGFAVFERRWFTPSKLKEFANSISIYSIPFKIRPGITAQIDSKNQTLHPTSNGSVSNIGVNLEITKAKWDIYTIRDNIYSHKFSLGLWVGPSVEELDITNTSTFPTDISKSKQLFISTGITISYSFNNFSFVFVPAGWDWGTSTLGKTWAYEGKRWWGFGIGISPKIFSTLLNGK</sequence>
<evidence type="ECO:0000256" key="1">
    <source>
        <dbReference type="SAM" id="SignalP"/>
    </source>
</evidence>
<dbReference type="RefSeq" id="WP_241311538.1">
    <property type="nucleotide sequence ID" value="NZ_JAKYXJ010000020.1"/>
</dbReference>
<protein>
    <submittedName>
        <fullName evidence="2">Uncharacterized protein</fullName>
    </submittedName>
</protein>
<evidence type="ECO:0000313" key="3">
    <source>
        <dbReference type="Proteomes" id="UP001350005"/>
    </source>
</evidence>
<feature type="signal peptide" evidence="1">
    <location>
        <begin position="1"/>
        <end position="22"/>
    </location>
</feature>
<proteinExistence type="predicted"/>
<dbReference type="Proteomes" id="UP001350005">
    <property type="component" value="Unassembled WGS sequence"/>
</dbReference>